<keyword evidence="2" id="KW-0812">Transmembrane</keyword>
<dbReference type="PANTHER" id="PTHR37953:SF1">
    <property type="entry name" value="UPF0127 PROTEIN MJ1496"/>
    <property type="match status" value="1"/>
</dbReference>
<evidence type="ECO:0000256" key="1">
    <source>
        <dbReference type="SAM" id="MobiDB-lite"/>
    </source>
</evidence>
<dbReference type="InterPro" id="IPR003795">
    <property type="entry name" value="DUF192"/>
</dbReference>
<sequence length="426" mass="46427">MRRDDDIKTRAVLHSRSGAHSLAIRLADSFFGRFEGLMLAAPLHRDQGLLMTRCSSVHTAWMHYPIDLIYLDRRGLAVKCVPKLRPWRCSFGGARAVHTLELEAGSIERLELGPGDRLDFPTWQGAGRPACMLPERERERGSAMIEFALVGPVITLLGMAILQYALLFFAKNQINHAGFMAARAGAMRHADIGNMKLAYARALIPLYGGGRDSGELKQAFDKAAKDVSANVKFELLNPARESFDDWRDERLQEAIGDGRRVIPNDGLAFRDPAKIGTQSAQSIQDANLIQIRITHGYELKVPLINTVIEYMLRWSDDGGDPFVSALYRNDRIPVVSHVMLQMQSDAIEPNDPVSMPVANGDGAPQESEETTSDDRPPPSCLTIGCTVLAEPDAPANTDPASGGDPSPPGCPPGDPDCAQMCGAAMG</sequence>
<name>A0A1J5S394_9ZZZZ</name>
<feature type="domain" description="TadE-like" evidence="3">
    <location>
        <begin position="141"/>
        <end position="183"/>
    </location>
</feature>
<evidence type="ECO:0000256" key="2">
    <source>
        <dbReference type="SAM" id="Phobius"/>
    </source>
</evidence>
<accession>A0A1J5S394</accession>
<dbReference type="InterPro" id="IPR012495">
    <property type="entry name" value="TadE-like_dom"/>
</dbReference>
<dbReference type="AlphaFoldDB" id="A0A1J5S394"/>
<evidence type="ECO:0000313" key="4">
    <source>
        <dbReference type="EMBL" id="OIQ98716.1"/>
    </source>
</evidence>
<keyword evidence="2" id="KW-1133">Transmembrane helix</keyword>
<feature type="region of interest" description="Disordered" evidence="1">
    <location>
        <begin position="348"/>
        <end position="416"/>
    </location>
</feature>
<protein>
    <recommendedName>
        <fullName evidence="3">TadE-like domain-containing protein</fullName>
    </recommendedName>
</protein>
<reference evidence="4" key="1">
    <citation type="submission" date="2016-10" db="EMBL/GenBank/DDBJ databases">
        <title>Sequence of Gallionella enrichment culture.</title>
        <authorList>
            <person name="Poehlein A."/>
            <person name="Muehling M."/>
            <person name="Daniel R."/>
        </authorList>
    </citation>
    <scope>NUCLEOTIDE SEQUENCE</scope>
</reference>
<dbReference type="Pfam" id="PF02643">
    <property type="entry name" value="DUF192"/>
    <property type="match status" value="1"/>
</dbReference>
<dbReference type="PANTHER" id="PTHR37953">
    <property type="entry name" value="UPF0127 PROTEIN MJ1496"/>
    <property type="match status" value="1"/>
</dbReference>
<dbReference type="Gene3D" id="2.60.120.1140">
    <property type="entry name" value="Protein of unknown function DUF192"/>
    <property type="match status" value="1"/>
</dbReference>
<feature type="transmembrane region" description="Helical" evidence="2">
    <location>
        <begin position="147"/>
        <end position="170"/>
    </location>
</feature>
<dbReference type="InterPro" id="IPR038695">
    <property type="entry name" value="Saro_0823-like_sf"/>
</dbReference>
<gene>
    <name evidence="4" type="ORF">GALL_192170</name>
</gene>
<comment type="caution">
    <text evidence="4">The sequence shown here is derived from an EMBL/GenBank/DDBJ whole genome shotgun (WGS) entry which is preliminary data.</text>
</comment>
<dbReference type="Pfam" id="PF07811">
    <property type="entry name" value="TadE"/>
    <property type="match status" value="1"/>
</dbReference>
<dbReference type="EMBL" id="MLJW01000115">
    <property type="protein sequence ID" value="OIQ98716.1"/>
    <property type="molecule type" value="Genomic_DNA"/>
</dbReference>
<keyword evidence="2" id="KW-0472">Membrane</keyword>
<organism evidence="4">
    <name type="scientific">mine drainage metagenome</name>
    <dbReference type="NCBI Taxonomy" id="410659"/>
    <lineage>
        <taxon>unclassified sequences</taxon>
        <taxon>metagenomes</taxon>
        <taxon>ecological metagenomes</taxon>
    </lineage>
</organism>
<feature type="compositionally biased region" description="Pro residues" evidence="1">
    <location>
        <begin position="405"/>
        <end position="414"/>
    </location>
</feature>
<evidence type="ECO:0000259" key="3">
    <source>
        <dbReference type="Pfam" id="PF07811"/>
    </source>
</evidence>
<proteinExistence type="predicted"/>